<proteinExistence type="predicted"/>
<keyword evidence="4" id="KW-1185">Reference proteome</keyword>
<protein>
    <recommendedName>
        <fullName evidence="2">DUF6534 domain-containing protein</fullName>
    </recommendedName>
</protein>
<dbReference type="PANTHER" id="PTHR40465:SF1">
    <property type="entry name" value="DUF6534 DOMAIN-CONTAINING PROTEIN"/>
    <property type="match status" value="1"/>
</dbReference>
<dbReference type="Proteomes" id="UP001221142">
    <property type="component" value="Unassembled WGS sequence"/>
</dbReference>
<keyword evidence="1" id="KW-0812">Transmembrane</keyword>
<reference evidence="3" key="1">
    <citation type="submission" date="2023-03" db="EMBL/GenBank/DDBJ databases">
        <title>Massive genome expansion in bonnet fungi (Mycena s.s.) driven by repeated elements and novel gene families across ecological guilds.</title>
        <authorList>
            <consortium name="Lawrence Berkeley National Laboratory"/>
            <person name="Harder C.B."/>
            <person name="Miyauchi S."/>
            <person name="Viragh M."/>
            <person name="Kuo A."/>
            <person name="Thoen E."/>
            <person name="Andreopoulos B."/>
            <person name="Lu D."/>
            <person name="Skrede I."/>
            <person name="Drula E."/>
            <person name="Henrissat B."/>
            <person name="Morin E."/>
            <person name="Kohler A."/>
            <person name="Barry K."/>
            <person name="LaButti K."/>
            <person name="Morin E."/>
            <person name="Salamov A."/>
            <person name="Lipzen A."/>
            <person name="Mereny Z."/>
            <person name="Hegedus B."/>
            <person name="Baldrian P."/>
            <person name="Stursova M."/>
            <person name="Weitz H."/>
            <person name="Taylor A."/>
            <person name="Grigoriev I.V."/>
            <person name="Nagy L.G."/>
            <person name="Martin F."/>
            <person name="Kauserud H."/>
        </authorList>
    </citation>
    <scope>NUCLEOTIDE SEQUENCE</scope>
    <source>
        <strain evidence="3">9284</strain>
    </source>
</reference>
<dbReference type="EMBL" id="JARKIF010000023">
    <property type="protein sequence ID" value="KAJ7615934.1"/>
    <property type="molecule type" value="Genomic_DNA"/>
</dbReference>
<evidence type="ECO:0000256" key="1">
    <source>
        <dbReference type="SAM" id="Phobius"/>
    </source>
</evidence>
<organism evidence="3 4">
    <name type="scientific">Roridomyces roridus</name>
    <dbReference type="NCBI Taxonomy" id="1738132"/>
    <lineage>
        <taxon>Eukaryota</taxon>
        <taxon>Fungi</taxon>
        <taxon>Dikarya</taxon>
        <taxon>Basidiomycota</taxon>
        <taxon>Agaricomycotina</taxon>
        <taxon>Agaricomycetes</taxon>
        <taxon>Agaricomycetidae</taxon>
        <taxon>Agaricales</taxon>
        <taxon>Marasmiineae</taxon>
        <taxon>Mycenaceae</taxon>
        <taxon>Roridomyces</taxon>
    </lineage>
</organism>
<accession>A0AAD7BBM1</accession>
<dbReference type="Pfam" id="PF20152">
    <property type="entry name" value="DUF6534"/>
    <property type="match status" value="1"/>
</dbReference>
<evidence type="ECO:0000313" key="3">
    <source>
        <dbReference type="EMBL" id="KAJ7615934.1"/>
    </source>
</evidence>
<name>A0AAD7BBM1_9AGAR</name>
<feature type="transmembrane region" description="Helical" evidence="1">
    <location>
        <begin position="123"/>
        <end position="144"/>
    </location>
</feature>
<dbReference type="AlphaFoldDB" id="A0AAD7BBM1"/>
<keyword evidence="1" id="KW-0472">Membrane</keyword>
<dbReference type="PANTHER" id="PTHR40465">
    <property type="entry name" value="CHROMOSOME 1, WHOLE GENOME SHOTGUN SEQUENCE"/>
    <property type="match status" value="1"/>
</dbReference>
<feature type="domain" description="DUF6534" evidence="2">
    <location>
        <begin position="87"/>
        <end position="173"/>
    </location>
</feature>
<feature type="transmembrane region" description="Helical" evidence="1">
    <location>
        <begin position="150"/>
        <end position="168"/>
    </location>
</feature>
<sequence length="239" mass="26204">MEHWSVWVYPITTSVTAFLVQMFFIYRCYLLIPDKTNGRILTLLVFLTVVVALLSAISARVIGHAHQEYSQRSAATVPSLIWIVSTACADILIAVTLVWHLRAMQIGLTSHETRNAVFRLTRTAIQTGSITAFLAAVVIVLFLSDKGSNAHVGVGYCLGRCYTLSLLMNLNGRPMLRDCDTVDLGQSELGTTTTTITGEGTRRRSRSRSLMLESPRVEVGTVGMGIDTSARAKAPQDQV</sequence>
<dbReference type="InterPro" id="IPR045339">
    <property type="entry name" value="DUF6534"/>
</dbReference>
<gene>
    <name evidence="3" type="ORF">FB45DRAFT_235376</name>
</gene>
<feature type="transmembrane region" description="Helical" evidence="1">
    <location>
        <begin position="6"/>
        <end position="28"/>
    </location>
</feature>
<keyword evidence="1" id="KW-1133">Transmembrane helix</keyword>
<evidence type="ECO:0000259" key="2">
    <source>
        <dbReference type="Pfam" id="PF20152"/>
    </source>
</evidence>
<evidence type="ECO:0000313" key="4">
    <source>
        <dbReference type="Proteomes" id="UP001221142"/>
    </source>
</evidence>
<feature type="transmembrane region" description="Helical" evidence="1">
    <location>
        <begin position="79"/>
        <end position="102"/>
    </location>
</feature>
<comment type="caution">
    <text evidence="3">The sequence shown here is derived from an EMBL/GenBank/DDBJ whole genome shotgun (WGS) entry which is preliminary data.</text>
</comment>
<feature type="transmembrane region" description="Helical" evidence="1">
    <location>
        <begin position="40"/>
        <end position="59"/>
    </location>
</feature>